<dbReference type="InterPro" id="IPR037066">
    <property type="entry name" value="Plug_dom_sf"/>
</dbReference>
<dbReference type="Pfam" id="PF13715">
    <property type="entry name" value="CarbopepD_reg_2"/>
    <property type="match status" value="1"/>
</dbReference>
<dbReference type="InterPro" id="IPR023997">
    <property type="entry name" value="TonB-dep_OMP_SusC/RagA_CS"/>
</dbReference>
<keyword evidence="5 7" id="KW-0472">Membrane</keyword>
<keyword evidence="11" id="KW-1185">Reference proteome</keyword>
<dbReference type="SUPFAM" id="SSF49452">
    <property type="entry name" value="Starch-binding domain-like"/>
    <property type="match status" value="1"/>
</dbReference>
<evidence type="ECO:0000256" key="2">
    <source>
        <dbReference type="ARBA" id="ARBA00022448"/>
    </source>
</evidence>
<dbReference type="GO" id="GO:0030246">
    <property type="term" value="F:carbohydrate binding"/>
    <property type="evidence" value="ECO:0007669"/>
    <property type="project" value="InterPro"/>
</dbReference>
<dbReference type="InterPro" id="IPR036942">
    <property type="entry name" value="Beta-barrel_TonB_sf"/>
</dbReference>
<proteinExistence type="inferred from homology"/>
<comment type="caution">
    <text evidence="10">The sequence shown here is derived from an EMBL/GenBank/DDBJ whole genome shotgun (WGS) entry which is preliminary data.</text>
</comment>
<feature type="chain" id="PRO_5014877399" description="TonB-dependent receptor plug domain-containing protein" evidence="8">
    <location>
        <begin position="22"/>
        <end position="1045"/>
    </location>
</feature>
<dbReference type="EMBL" id="PISP01000005">
    <property type="protein sequence ID" value="PKD42857.1"/>
    <property type="molecule type" value="Genomic_DNA"/>
</dbReference>
<dbReference type="Gene3D" id="2.60.40.1120">
    <property type="entry name" value="Carboxypeptidase-like, regulatory domain"/>
    <property type="match status" value="1"/>
</dbReference>
<dbReference type="Proteomes" id="UP000233398">
    <property type="component" value="Unassembled WGS sequence"/>
</dbReference>
<dbReference type="InterPro" id="IPR023996">
    <property type="entry name" value="TonB-dep_OMP_SusC/RagA"/>
</dbReference>
<dbReference type="OrthoDB" id="9768177at2"/>
<dbReference type="InterPro" id="IPR039426">
    <property type="entry name" value="TonB-dep_rcpt-like"/>
</dbReference>
<evidence type="ECO:0000256" key="7">
    <source>
        <dbReference type="PROSITE-ProRule" id="PRU01360"/>
    </source>
</evidence>
<comment type="similarity">
    <text evidence="7">Belongs to the TonB-dependent receptor family.</text>
</comment>
<gene>
    <name evidence="10" type="ORF">CWD77_13480</name>
</gene>
<evidence type="ECO:0000256" key="6">
    <source>
        <dbReference type="ARBA" id="ARBA00023237"/>
    </source>
</evidence>
<dbReference type="SUPFAM" id="SSF56935">
    <property type="entry name" value="Porins"/>
    <property type="match status" value="1"/>
</dbReference>
<dbReference type="Gene3D" id="2.170.130.10">
    <property type="entry name" value="TonB-dependent receptor, plug domain"/>
    <property type="match status" value="1"/>
</dbReference>
<evidence type="ECO:0000256" key="4">
    <source>
        <dbReference type="ARBA" id="ARBA00022692"/>
    </source>
</evidence>
<dbReference type="Pfam" id="PF07715">
    <property type="entry name" value="Plug"/>
    <property type="match status" value="1"/>
</dbReference>
<dbReference type="Gene3D" id="2.40.170.20">
    <property type="entry name" value="TonB-dependent receptor, beta-barrel domain"/>
    <property type="match status" value="1"/>
</dbReference>
<evidence type="ECO:0000313" key="10">
    <source>
        <dbReference type="EMBL" id="PKD42857.1"/>
    </source>
</evidence>
<protein>
    <recommendedName>
        <fullName evidence="9">TonB-dependent receptor plug domain-containing protein</fullName>
    </recommendedName>
</protein>
<keyword evidence="8" id="KW-0732">Signal</keyword>
<organism evidence="10 11">
    <name type="scientific">Rhodohalobacter barkolensis</name>
    <dbReference type="NCBI Taxonomy" id="2053187"/>
    <lineage>
        <taxon>Bacteria</taxon>
        <taxon>Pseudomonadati</taxon>
        <taxon>Balneolota</taxon>
        <taxon>Balneolia</taxon>
        <taxon>Balneolales</taxon>
        <taxon>Balneolaceae</taxon>
        <taxon>Rhodohalobacter</taxon>
    </lineage>
</organism>
<reference evidence="10 11" key="1">
    <citation type="submission" date="2017-11" db="EMBL/GenBank/DDBJ databases">
        <title>Rhodohalobacter 15182 sp. nov., isolated from a salt lake.</title>
        <authorList>
            <person name="Han S."/>
        </authorList>
    </citation>
    <scope>NUCLEOTIDE SEQUENCE [LARGE SCALE GENOMIC DNA]</scope>
    <source>
        <strain evidence="10 11">15182</strain>
    </source>
</reference>
<dbReference type="PROSITE" id="PS52016">
    <property type="entry name" value="TONB_DEPENDENT_REC_3"/>
    <property type="match status" value="1"/>
</dbReference>
<keyword evidence="6 7" id="KW-0998">Cell outer membrane</keyword>
<comment type="subcellular location">
    <subcellularLocation>
        <location evidence="1 7">Cell outer membrane</location>
        <topology evidence="1 7">Multi-pass membrane protein</topology>
    </subcellularLocation>
</comment>
<evidence type="ECO:0000256" key="1">
    <source>
        <dbReference type="ARBA" id="ARBA00004571"/>
    </source>
</evidence>
<name>A0A2N0VF88_9BACT</name>
<keyword evidence="2 7" id="KW-0813">Transport</keyword>
<keyword evidence="3 7" id="KW-1134">Transmembrane beta strand</keyword>
<keyword evidence="4 7" id="KW-0812">Transmembrane</keyword>
<dbReference type="AlphaFoldDB" id="A0A2N0VF88"/>
<dbReference type="NCBIfam" id="TIGR04056">
    <property type="entry name" value="OMP_RagA_SusC"/>
    <property type="match status" value="1"/>
</dbReference>
<accession>A0A2N0VF88</accession>
<dbReference type="InterPro" id="IPR013784">
    <property type="entry name" value="Carb-bd-like_fold"/>
</dbReference>
<dbReference type="InterPro" id="IPR012910">
    <property type="entry name" value="Plug_dom"/>
</dbReference>
<feature type="signal peptide" evidence="8">
    <location>
        <begin position="1"/>
        <end position="21"/>
    </location>
</feature>
<dbReference type="RefSeq" id="WP_101074108.1">
    <property type="nucleotide sequence ID" value="NZ_PISP01000005.1"/>
</dbReference>
<evidence type="ECO:0000313" key="11">
    <source>
        <dbReference type="Proteomes" id="UP000233398"/>
    </source>
</evidence>
<evidence type="ECO:0000256" key="8">
    <source>
        <dbReference type="SAM" id="SignalP"/>
    </source>
</evidence>
<dbReference type="GO" id="GO:0009279">
    <property type="term" value="C:cell outer membrane"/>
    <property type="evidence" value="ECO:0007669"/>
    <property type="project" value="UniProtKB-SubCell"/>
</dbReference>
<feature type="domain" description="TonB-dependent receptor plug" evidence="9">
    <location>
        <begin position="121"/>
        <end position="238"/>
    </location>
</feature>
<sequence>MLKKLLTVSIMVLLSSQLALAQSGTISGTVTDAESGESLPGASVLVVELERGAASDINGEFEIENIPAGTYNITATFVGYRTYRETVQVNAGQTTTLDIAMEVGAIGLDELVVSGYAVQTKREISGSISSVRSQDIQDVTLQNPESLLQGRAAGVNVTSTSGNPGGAFRVNIRGNGSVNAATEPLYIVDGVQISFAQQSGLTSTSPLNTINPDDIESIEVLKDASSAAIYGAEAAAGVVIITTKKGRAGSTQVTARAETGVRSLARNVDYITPDQYVDYLAEGLEYAFPGALPDFDAYRENRRNSLLDFFFSPDWTDEDRSAYLTARNSGQSISDALQSTGVSTNLGDTDWQDFIFDEGVTQRYNLSVSGGNEETTFRVSGGFEDTEGTAFKSDFSRLNLRTNLDHQINDRFRTSVGTNVSRSTQFGVCQDGNFINCPPSQAMFEAPMSFPYSASGEYNPGTRFGLPNNPAVQENEVERNVSVTQILSNLNVVYLATDWLNFNGLAAMDYRNTEDEQWRSAIAAPGQGGWVSFANRNVRNFNTSLVANMRQTFDGVHNVSGLVGIEYRRDFSESMLTTGEGLPGPFFKVLSATATPTNASGIKTEWRRGSYFANAKYNYDEKYYLNVVARYDGHSRFGNEKRWGFFPSVSGSWRISEEDFFEVGFVDELKLRAGYGVTGNSNIGNFASRGLYSAAGSYNGNTGLRPTQLANVNLSWEEARELNIGLDYELFEGRIFGSLDWYQKDNENLLFGRPLPSDSGYGSITENIGKVRNSGIEFEISTVNVSTNNFSWTSRFNIAVVDNEILELPDGTPIREDNTFDSLQEGKPIGLIQTPRWAGVNPADGRPMWYDADGNITYNPVQADDAIEYKDGVANTVGGFGNTLSYKGLTLNAFFQFSFGQWAFAGTDYYFTRTPDFLMNMTTEVEDRWKQPGDITYYPRAMLAGTDFPGTANYRTQLSTQSMYNASYIRLKNVSLSYQIPANLTQEIGLNNVRVYASAVNLLTWTAWPWYDPEVAFSPTDIYNNSTSASYPTERQVNAGIEIRF</sequence>
<evidence type="ECO:0000256" key="5">
    <source>
        <dbReference type="ARBA" id="ARBA00023136"/>
    </source>
</evidence>
<evidence type="ECO:0000256" key="3">
    <source>
        <dbReference type="ARBA" id="ARBA00022452"/>
    </source>
</evidence>
<evidence type="ECO:0000259" key="9">
    <source>
        <dbReference type="Pfam" id="PF07715"/>
    </source>
</evidence>
<dbReference type="NCBIfam" id="TIGR04057">
    <property type="entry name" value="SusC_RagA_signa"/>
    <property type="match status" value="1"/>
</dbReference>